<sequence>MSSIVGTRFSEVVLGGVVRQGWWLVVDEEDGPGFVLAGPFGDRDEAVWALDDLEDAPAGLHPVYGVRRADGLLRRRSSPQDRSWWSFLGEQVDRLPEGWDADLDDEHPLPGLVVEVVAVLAEAGLFLYDPSGADGELGGVCLTPEAALDGVVVSWRQHDRMSRDQLHGAAADALVQQVMNRALAEVLTARGFAVEPLGGACVVREGELPE</sequence>
<gene>
    <name evidence="1" type="ORF">SAMN04488546_4230</name>
</gene>
<organism evidence="1 2">
    <name type="scientific">Geodermatophilus poikilotrophus</name>
    <dbReference type="NCBI Taxonomy" id="1333667"/>
    <lineage>
        <taxon>Bacteria</taxon>
        <taxon>Bacillati</taxon>
        <taxon>Actinomycetota</taxon>
        <taxon>Actinomycetes</taxon>
        <taxon>Geodermatophilales</taxon>
        <taxon>Geodermatophilaceae</taxon>
        <taxon>Geodermatophilus</taxon>
    </lineage>
</organism>
<dbReference type="OrthoDB" id="5185638at2"/>
<dbReference type="Proteomes" id="UP000198507">
    <property type="component" value="Unassembled WGS sequence"/>
</dbReference>
<protein>
    <submittedName>
        <fullName evidence="1">Uncharacterized protein</fullName>
    </submittedName>
</protein>
<dbReference type="RefSeq" id="WP_091447942.1">
    <property type="nucleotide sequence ID" value="NZ_FOIE01000010.1"/>
</dbReference>
<evidence type="ECO:0000313" key="1">
    <source>
        <dbReference type="EMBL" id="SET91945.1"/>
    </source>
</evidence>
<reference evidence="2" key="1">
    <citation type="submission" date="2016-10" db="EMBL/GenBank/DDBJ databases">
        <authorList>
            <person name="Varghese N."/>
            <person name="Submissions S."/>
        </authorList>
    </citation>
    <scope>NUCLEOTIDE SEQUENCE [LARGE SCALE GENOMIC DNA]</scope>
    <source>
        <strain evidence="2">DSM 44209</strain>
    </source>
</reference>
<evidence type="ECO:0000313" key="2">
    <source>
        <dbReference type="Proteomes" id="UP000198507"/>
    </source>
</evidence>
<dbReference type="EMBL" id="FOIE01000010">
    <property type="protein sequence ID" value="SET91945.1"/>
    <property type="molecule type" value="Genomic_DNA"/>
</dbReference>
<keyword evidence="2" id="KW-1185">Reference proteome</keyword>
<proteinExistence type="predicted"/>
<accession>A0A1I0I6I8</accession>
<name>A0A1I0I6I8_9ACTN</name>
<dbReference type="AlphaFoldDB" id="A0A1I0I6I8"/>